<accession>A0ABQ5EUQ4</accession>
<feature type="domain" description="Integrase catalytic" evidence="2">
    <location>
        <begin position="57"/>
        <end position="219"/>
    </location>
</feature>
<proteinExistence type="predicted"/>
<dbReference type="InterPro" id="IPR012337">
    <property type="entry name" value="RNaseH-like_sf"/>
</dbReference>
<sequence length="526" mass="60748">MATTMKHMAANFSKLDKFEGMDFSRWQKEMHFFLMSINVVYVLSKPIPNNGDDATMEQMRKRSKWKNDDYVCKSLILNGNEKYFVTFIDDASKFYYIYLLHTKDEALDKFKVFKTKFELQQGALIKRFRIDRVGEYMDTSYFYSVGKIHETTIPHSLQQNGISEKKNRVLKEMVNSILSYSGLSDGFWEKLCYRAVLRLPYPKLKTLGKRGIECIFIGYAEHSKAFRDAIFDENRFSSIHRPSQRSLTNGTDDDEIIDKHSYCFNIEDKPKTFEEGMKPQDVAFWKETINYEMNSIMGNNTWVLADLPPGCKWIFKRKLKIDVKTTFLNVEMDEEVYINQHQGFIMPSNKNKVDLTKEFLSSRFSMKDIREADVFFSTPMDTSEKMRPNNGQAVSQLEYSRVSGCLMYAMTCTKPDIPFIVGKLSRYTSNPSTQHRQANQQVPNNTEANSSTSGWVLLLGDGALSWAYKKQSCITSSTIESEFVALTTAGKEVEWLKNLLLEILLWSKLITPISIHCDSIVTPAKA</sequence>
<evidence type="ECO:0000259" key="2">
    <source>
        <dbReference type="PROSITE" id="PS50994"/>
    </source>
</evidence>
<evidence type="ECO:0000256" key="1">
    <source>
        <dbReference type="SAM" id="MobiDB-lite"/>
    </source>
</evidence>
<dbReference type="CDD" id="cd09272">
    <property type="entry name" value="RNase_HI_RT_Ty1"/>
    <property type="match status" value="1"/>
</dbReference>
<dbReference type="SUPFAM" id="SSF53098">
    <property type="entry name" value="Ribonuclease H-like"/>
    <property type="match status" value="1"/>
</dbReference>
<dbReference type="InterPro" id="IPR036397">
    <property type="entry name" value="RNaseH_sf"/>
</dbReference>
<dbReference type="PANTHER" id="PTHR42648:SF30">
    <property type="entry name" value="RIBONUCLEASE H-LIKE DOMAIN, GAG-PRE-INTEGRASE DOMAIN PROTEIN-RELATED"/>
    <property type="match status" value="1"/>
</dbReference>
<name>A0ABQ5EUQ4_9ASTR</name>
<protein>
    <submittedName>
        <fullName evidence="3">Zinc finger, CCHC-type containing protein</fullName>
    </submittedName>
</protein>
<dbReference type="Gene3D" id="3.30.420.10">
    <property type="entry name" value="Ribonuclease H-like superfamily/Ribonuclease H"/>
    <property type="match status" value="1"/>
</dbReference>
<evidence type="ECO:0000313" key="3">
    <source>
        <dbReference type="EMBL" id="GJT54513.1"/>
    </source>
</evidence>
<dbReference type="EMBL" id="BQNB010016678">
    <property type="protein sequence ID" value="GJT54513.1"/>
    <property type="molecule type" value="Genomic_DNA"/>
</dbReference>
<dbReference type="InterPro" id="IPR039537">
    <property type="entry name" value="Retrotran_Ty1/copia-like"/>
</dbReference>
<gene>
    <name evidence="3" type="ORF">Tco_0989567</name>
</gene>
<dbReference type="InterPro" id="IPR001584">
    <property type="entry name" value="Integrase_cat-core"/>
</dbReference>
<dbReference type="PANTHER" id="PTHR42648">
    <property type="entry name" value="TRANSPOSASE, PUTATIVE-RELATED"/>
    <property type="match status" value="1"/>
</dbReference>
<dbReference type="PROSITE" id="PS50994">
    <property type="entry name" value="INTEGRASE"/>
    <property type="match status" value="1"/>
</dbReference>
<dbReference type="Proteomes" id="UP001151760">
    <property type="component" value="Unassembled WGS sequence"/>
</dbReference>
<reference evidence="3" key="1">
    <citation type="journal article" date="2022" name="Int. J. Mol. Sci.">
        <title>Draft Genome of Tanacetum Coccineum: Genomic Comparison of Closely Related Tanacetum-Family Plants.</title>
        <authorList>
            <person name="Yamashiro T."/>
            <person name="Shiraishi A."/>
            <person name="Nakayama K."/>
            <person name="Satake H."/>
        </authorList>
    </citation>
    <scope>NUCLEOTIDE SEQUENCE</scope>
</reference>
<organism evidence="3 4">
    <name type="scientific">Tanacetum coccineum</name>
    <dbReference type="NCBI Taxonomy" id="301880"/>
    <lineage>
        <taxon>Eukaryota</taxon>
        <taxon>Viridiplantae</taxon>
        <taxon>Streptophyta</taxon>
        <taxon>Embryophyta</taxon>
        <taxon>Tracheophyta</taxon>
        <taxon>Spermatophyta</taxon>
        <taxon>Magnoliopsida</taxon>
        <taxon>eudicotyledons</taxon>
        <taxon>Gunneridae</taxon>
        <taxon>Pentapetalae</taxon>
        <taxon>asterids</taxon>
        <taxon>campanulids</taxon>
        <taxon>Asterales</taxon>
        <taxon>Asteraceae</taxon>
        <taxon>Asteroideae</taxon>
        <taxon>Anthemideae</taxon>
        <taxon>Anthemidinae</taxon>
        <taxon>Tanacetum</taxon>
    </lineage>
</organism>
<comment type="caution">
    <text evidence="3">The sequence shown here is derived from an EMBL/GenBank/DDBJ whole genome shotgun (WGS) entry which is preliminary data.</text>
</comment>
<keyword evidence="4" id="KW-1185">Reference proteome</keyword>
<reference evidence="3" key="2">
    <citation type="submission" date="2022-01" db="EMBL/GenBank/DDBJ databases">
        <authorList>
            <person name="Yamashiro T."/>
            <person name="Shiraishi A."/>
            <person name="Satake H."/>
            <person name="Nakayama K."/>
        </authorList>
    </citation>
    <scope>NUCLEOTIDE SEQUENCE</scope>
</reference>
<evidence type="ECO:0000313" key="4">
    <source>
        <dbReference type="Proteomes" id="UP001151760"/>
    </source>
</evidence>
<feature type="region of interest" description="Disordered" evidence="1">
    <location>
        <begin position="430"/>
        <end position="450"/>
    </location>
</feature>